<evidence type="ECO:0000259" key="5">
    <source>
        <dbReference type="PROSITE" id="PS51371"/>
    </source>
</evidence>
<dbReference type="OrthoDB" id="449052at2759"/>
<dbReference type="InterPro" id="IPR000644">
    <property type="entry name" value="CBS_dom"/>
</dbReference>
<evidence type="ECO:0000256" key="1">
    <source>
        <dbReference type="ARBA" id="ARBA00022737"/>
    </source>
</evidence>
<dbReference type="Proteomes" id="UP000053611">
    <property type="component" value="Unassembled WGS sequence"/>
</dbReference>
<evidence type="ECO:0000256" key="4">
    <source>
        <dbReference type="SAM" id="MobiDB-lite"/>
    </source>
</evidence>
<proteinExistence type="predicted"/>
<name>A0A0J0XX91_9TREE</name>
<sequence>MMEPSPSNPTHTQSHRRRPSLQLPPAASPRSLPLPSPRAIPNSSPRPIPITSPRAVPLPVPQRHGSIVGSYGSMTDFTAMSPRQRRRGSMSGSFSGSASLGNSFVLGPAVTDEFDSWLDVTAEDVLKAVETETPRVTGDTGLEKATEILIKSGASCLLVETGGGFGLFDFSDLNTVLLLVLLSASQDATEEIFDDRSRELINYFKRGIRFGVGAVCDISQKNPCHPFPPSTPLRRLLPLFASGIHRVVISGDTPHILSATALLAHLTRKPPPIFRMPLSEVDLPLHQLVSLPQTATVLDAMQVMSLNGLSALGVTTGDPDREGELSSLIGVVTTTDCAKVVVPSEGKQALEMSLADMCKGVLSEYPGSDLGEERVPVHTITPATTVLHAASLILATRNERVFMRTLPAASPPLSPVSSLDKFTPPASPALEGVNVGLPAPPPTVLSSQYVISILDILACLARSCHGKLSPFEPTAGSESWDMLPDSVSRRRRRASSSISGFATWRWAGELPPF</sequence>
<dbReference type="PROSITE" id="PS51371">
    <property type="entry name" value="CBS"/>
    <property type="match status" value="1"/>
</dbReference>
<dbReference type="Gene3D" id="3.10.580.10">
    <property type="entry name" value="CBS-domain"/>
    <property type="match status" value="2"/>
</dbReference>
<keyword evidence="7" id="KW-1185">Reference proteome</keyword>
<dbReference type="Pfam" id="PF00571">
    <property type="entry name" value="CBS"/>
    <property type="match status" value="1"/>
</dbReference>
<feature type="domain" description="CBS" evidence="5">
    <location>
        <begin position="284"/>
        <end position="350"/>
    </location>
</feature>
<dbReference type="SUPFAM" id="SSF54631">
    <property type="entry name" value="CBS-domain pair"/>
    <property type="match status" value="2"/>
</dbReference>
<evidence type="ECO:0000256" key="2">
    <source>
        <dbReference type="ARBA" id="ARBA00023122"/>
    </source>
</evidence>
<evidence type="ECO:0000313" key="7">
    <source>
        <dbReference type="Proteomes" id="UP000053611"/>
    </source>
</evidence>
<dbReference type="RefSeq" id="XP_018282161.1">
    <property type="nucleotide sequence ID" value="XM_018419333.1"/>
</dbReference>
<dbReference type="AlphaFoldDB" id="A0A0J0XX91"/>
<dbReference type="GO" id="GO:0042149">
    <property type="term" value="P:cellular response to glucose starvation"/>
    <property type="evidence" value="ECO:0007669"/>
    <property type="project" value="TreeGrafter"/>
</dbReference>
<gene>
    <name evidence="6" type="ORF">CC85DRAFT_113593</name>
</gene>
<dbReference type="PANTHER" id="PTHR13780">
    <property type="entry name" value="AMP-ACTIVATED PROTEIN KINASE, GAMMA REGULATORY SUBUNIT"/>
    <property type="match status" value="1"/>
</dbReference>
<evidence type="ECO:0000256" key="3">
    <source>
        <dbReference type="PROSITE-ProRule" id="PRU00703"/>
    </source>
</evidence>
<keyword evidence="1" id="KW-0677">Repeat</keyword>
<protein>
    <recommendedName>
        <fullName evidence="5">CBS domain-containing protein</fullName>
    </recommendedName>
</protein>
<reference evidence="6 7" key="1">
    <citation type="submission" date="2015-03" db="EMBL/GenBank/DDBJ databases">
        <title>Genomics and transcriptomics of the oil-accumulating basidiomycete yeast T. oleaginosus allow insights into substrate utilization and the diverse evolutionary trajectories of mating systems in fungi.</title>
        <authorList>
            <consortium name="DOE Joint Genome Institute"/>
            <person name="Kourist R."/>
            <person name="Kracht O."/>
            <person name="Bracharz F."/>
            <person name="Lipzen A."/>
            <person name="Nolan M."/>
            <person name="Ohm R."/>
            <person name="Grigoriev I."/>
            <person name="Sun S."/>
            <person name="Heitman J."/>
            <person name="Bruck T."/>
            <person name="Nowrousian M."/>
        </authorList>
    </citation>
    <scope>NUCLEOTIDE SEQUENCE [LARGE SCALE GENOMIC DNA]</scope>
    <source>
        <strain evidence="6 7">IBC0246</strain>
    </source>
</reference>
<feature type="compositionally biased region" description="Low complexity" evidence="4">
    <location>
        <begin position="20"/>
        <end position="31"/>
    </location>
</feature>
<dbReference type="PANTHER" id="PTHR13780:SF36">
    <property type="entry name" value="CBS DOMAIN-CONTAINING PROTEIN"/>
    <property type="match status" value="1"/>
</dbReference>
<evidence type="ECO:0000313" key="6">
    <source>
        <dbReference type="EMBL" id="KLT45670.1"/>
    </source>
</evidence>
<keyword evidence="2 3" id="KW-0129">CBS domain</keyword>
<dbReference type="GeneID" id="28979936"/>
<feature type="compositionally biased region" description="Pro residues" evidence="4">
    <location>
        <begin position="32"/>
        <end position="60"/>
    </location>
</feature>
<dbReference type="GO" id="GO:0004865">
    <property type="term" value="F:protein serine/threonine phosphatase inhibitor activity"/>
    <property type="evidence" value="ECO:0007669"/>
    <property type="project" value="TreeGrafter"/>
</dbReference>
<dbReference type="InterPro" id="IPR046342">
    <property type="entry name" value="CBS_dom_sf"/>
</dbReference>
<feature type="region of interest" description="Disordered" evidence="4">
    <location>
        <begin position="1"/>
        <end position="62"/>
    </location>
</feature>
<accession>A0A0J0XX91</accession>
<organism evidence="6 7">
    <name type="scientific">Cutaneotrichosporon oleaginosum</name>
    <dbReference type="NCBI Taxonomy" id="879819"/>
    <lineage>
        <taxon>Eukaryota</taxon>
        <taxon>Fungi</taxon>
        <taxon>Dikarya</taxon>
        <taxon>Basidiomycota</taxon>
        <taxon>Agaricomycotina</taxon>
        <taxon>Tremellomycetes</taxon>
        <taxon>Trichosporonales</taxon>
        <taxon>Trichosporonaceae</taxon>
        <taxon>Cutaneotrichosporon</taxon>
    </lineage>
</organism>
<dbReference type="InterPro" id="IPR050511">
    <property type="entry name" value="AMPK_gamma/SDS23_families"/>
</dbReference>
<dbReference type="EMBL" id="KQ087180">
    <property type="protein sequence ID" value="KLT45670.1"/>
    <property type="molecule type" value="Genomic_DNA"/>
</dbReference>
<dbReference type="STRING" id="879819.A0A0J0XX91"/>